<evidence type="ECO:0000313" key="9">
    <source>
        <dbReference type="Proteomes" id="UP001140206"/>
    </source>
</evidence>
<evidence type="ECO:0000259" key="7">
    <source>
        <dbReference type="Pfam" id="PF18052"/>
    </source>
</evidence>
<evidence type="ECO:0000256" key="1">
    <source>
        <dbReference type="ARBA" id="ARBA00008894"/>
    </source>
</evidence>
<evidence type="ECO:0000259" key="6">
    <source>
        <dbReference type="Pfam" id="PF00931"/>
    </source>
</evidence>
<dbReference type="GO" id="GO:0006952">
    <property type="term" value="P:defense response"/>
    <property type="evidence" value="ECO:0007669"/>
    <property type="project" value="UniProtKB-KW"/>
</dbReference>
<accession>A0AAV8C1Y4</accession>
<evidence type="ECO:0000256" key="4">
    <source>
        <dbReference type="ARBA" id="ARBA00022741"/>
    </source>
</evidence>
<reference evidence="8" key="1">
    <citation type="submission" date="2022-08" db="EMBL/GenBank/DDBJ databases">
        <authorList>
            <person name="Marques A."/>
        </authorList>
    </citation>
    <scope>NUCLEOTIDE SEQUENCE</scope>
    <source>
        <strain evidence="8">RhyPub2mFocal</strain>
        <tissue evidence="8">Leaves</tissue>
    </source>
</reference>
<protein>
    <submittedName>
        <fullName evidence="8">CC-NBS-LRR class disease resistance protein</fullName>
    </submittedName>
</protein>
<feature type="domain" description="NB-ARC" evidence="6">
    <location>
        <begin position="161"/>
        <end position="271"/>
    </location>
</feature>
<dbReference type="Gene3D" id="1.20.5.4130">
    <property type="match status" value="1"/>
</dbReference>
<dbReference type="PANTHER" id="PTHR19338:SF73">
    <property type="entry name" value="DISEASE RESISTANCE PROTEIN RGA2-LIKE"/>
    <property type="match status" value="1"/>
</dbReference>
<dbReference type="GO" id="GO:0043531">
    <property type="term" value="F:ADP binding"/>
    <property type="evidence" value="ECO:0007669"/>
    <property type="project" value="InterPro"/>
</dbReference>
<sequence length="272" mass="31909">MAGHIVNSIHGKLEDDFVKELLHRYGLSEQVSQVSRNLKWIQAFLKDVDSKHIVDERQKQFIKELRDWEKLRDAFLLDMLRLYGISEEVQKMSRALRWIEALLKEVNKKHIVGETQKQLVKDVRDLVNYIQDVLHTFLSVLVQQNVLPEDDDDHDAIIGFEADEEKIVSLLLEEKTMSPFVISIVGIGGLGKTTLARKVYNSEAVKKHFDICIWATVSQKFQRETFFQNIGRQLKIEPQYYALEDELVILIYQLLEEKKYFLVLDDFWVSQD</sequence>
<dbReference type="InterPro" id="IPR002182">
    <property type="entry name" value="NB-ARC"/>
</dbReference>
<keyword evidence="2" id="KW-0433">Leucine-rich repeat</keyword>
<dbReference type="InterPro" id="IPR041118">
    <property type="entry name" value="Rx_N"/>
</dbReference>
<organism evidence="8 9">
    <name type="scientific">Rhynchospora pubera</name>
    <dbReference type="NCBI Taxonomy" id="906938"/>
    <lineage>
        <taxon>Eukaryota</taxon>
        <taxon>Viridiplantae</taxon>
        <taxon>Streptophyta</taxon>
        <taxon>Embryophyta</taxon>
        <taxon>Tracheophyta</taxon>
        <taxon>Spermatophyta</taxon>
        <taxon>Magnoliopsida</taxon>
        <taxon>Liliopsida</taxon>
        <taxon>Poales</taxon>
        <taxon>Cyperaceae</taxon>
        <taxon>Cyperoideae</taxon>
        <taxon>Rhynchosporeae</taxon>
        <taxon>Rhynchospora</taxon>
    </lineage>
</organism>
<dbReference type="Proteomes" id="UP001140206">
    <property type="component" value="Chromosome 5"/>
</dbReference>
<dbReference type="PANTHER" id="PTHR19338">
    <property type="entry name" value="TRANSLOCASE OF INNER MITOCHONDRIAL MEMBRANE 13 HOMOLOG"/>
    <property type="match status" value="1"/>
</dbReference>
<comment type="similarity">
    <text evidence="1">Belongs to the disease resistance NB-LRR family.</text>
</comment>
<keyword evidence="4" id="KW-0547">Nucleotide-binding</keyword>
<dbReference type="InterPro" id="IPR027417">
    <property type="entry name" value="P-loop_NTPase"/>
</dbReference>
<keyword evidence="9" id="KW-1185">Reference proteome</keyword>
<dbReference type="PRINTS" id="PR00364">
    <property type="entry name" value="DISEASERSIST"/>
</dbReference>
<feature type="domain" description="Disease resistance N-terminal" evidence="7">
    <location>
        <begin position="70"/>
        <end position="144"/>
    </location>
</feature>
<dbReference type="Gene3D" id="3.40.50.300">
    <property type="entry name" value="P-loop containing nucleotide triphosphate hydrolases"/>
    <property type="match status" value="1"/>
</dbReference>
<name>A0AAV8C1Y4_9POAL</name>
<dbReference type="EMBL" id="JAMFTS010000005">
    <property type="protein sequence ID" value="KAJ4749506.1"/>
    <property type="molecule type" value="Genomic_DNA"/>
</dbReference>
<dbReference type="AlphaFoldDB" id="A0AAV8C1Y4"/>
<gene>
    <name evidence="8" type="ORF">LUZ62_083911</name>
</gene>
<evidence type="ECO:0000256" key="5">
    <source>
        <dbReference type="ARBA" id="ARBA00022821"/>
    </source>
</evidence>
<evidence type="ECO:0000256" key="3">
    <source>
        <dbReference type="ARBA" id="ARBA00022737"/>
    </source>
</evidence>
<evidence type="ECO:0000256" key="2">
    <source>
        <dbReference type="ARBA" id="ARBA00022614"/>
    </source>
</evidence>
<dbReference type="SUPFAM" id="SSF52540">
    <property type="entry name" value="P-loop containing nucleoside triphosphate hydrolases"/>
    <property type="match status" value="1"/>
</dbReference>
<proteinExistence type="inferred from homology"/>
<keyword evidence="3" id="KW-0677">Repeat</keyword>
<dbReference type="Pfam" id="PF18052">
    <property type="entry name" value="Rx_N"/>
    <property type="match status" value="2"/>
</dbReference>
<comment type="caution">
    <text evidence="8">The sequence shown here is derived from an EMBL/GenBank/DDBJ whole genome shotgun (WGS) entry which is preliminary data.</text>
</comment>
<evidence type="ECO:0000313" key="8">
    <source>
        <dbReference type="EMBL" id="KAJ4749506.1"/>
    </source>
</evidence>
<keyword evidence="5" id="KW-0611">Plant defense</keyword>
<feature type="domain" description="Disease resistance N-terminal" evidence="7">
    <location>
        <begin position="6"/>
        <end position="67"/>
    </location>
</feature>
<dbReference type="Pfam" id="PF00931">
    <property type="entry name" value="NB-ARC"/>
    <property type="match status" value="1"/>
</dbReference>